<name>A0A0F9DF92_9ZZZZ</name>
<gene>
    <name evidence="1" type="ORF">LCGC14_2206850</name>
</gene>
<accession>A0A0F9DF92</accession>
<comment type="caution">
    <text evidence="1">The sequence shown here is derived from an EMBL/GenBank/DDBJ whole genome shotgun (WGS) entry which is preliminary data.</text>
</comment>
<reference evidence="1" key="1">
    <citation type="journal article" date="2015" name="Nature">
        <title>Complex archaea that bridge the gap between prokaryotes and eukaryotes.</title>
        <authorList>
            <person name="Spang A."/>
            <person name="Saw J.H."/>
            <person name="Jorgensen S.L."/>
            <person name="Zaremba-Niedzwiedzka K."/>
            <person name="Martijn J."/>
            <person name="Lind A.E."/>
            <person name="van Eijk R."/>
            <person name="Schleper C."/>
            <person name="Guy L."/>
            <person name="Ettema T.J."/>
        </authorList>
    </citation>
    <scope>NUCLEOTIDE SEQUENCE</scope>
</reference>
<dbReference type="EMBL" id="LAZR01029205">
    <property type="protein sequence ID" value="KKL60284.1"/>
    <property type="molecule type" value="Genomic_DNA"/>
</dbReference>
<organism evidence="1">
    <name type="scientific">marine sediment metagenome</name>
    <dbReference type="NCBI Taxonomy" id="412755"/>
    <lineage>
        <taxon>unclassified sequences</taxon>
        <taxon>metagenomes</taxon>
        <taxon>ecological metagenomes</taxon>
    </lineage>
</organism>
<evidence type="ECO:0000313" key="1">
    <source>
        <dbReference type="EMBL" id="KKL60284.1"/>
    </source>
</evidence>
<protein>
    <submittedName>
        <fullName evidence="1">Uncharacterized protein</fullName>
    </submittedName>
</protein>
<sequence length="127" mass="14440">PPEPWTLGIYRSGYVFAHSIVALIPPGEGSYSNLTEYISFNPANTWGPGNWSTGKATNISEYPREIESIPVSALTADHLINERWPDIADNKNNPEYTSSTALWFMNCIYYSDFEFEYGKTYDELINK</sequence>
<proteinExistence type="predicted"/>
<dbReference type="AlphaFoldDB" id="A0A0F9DF92"/>
<feature type="non-terminal residue" evidence="1">
    <location>
        <position position="1"/>
    </location>
</feature>